<dbReference type="EMBL" id="JXUO01000325">
    <property type="protein sequence ID" value="KKZ10362.1"/>
    <property type="molecule type" value="Genomic_DNA"/>
</dbReference>
<dbReference type="SUPFAM" id="SSF54909">
    <property type="entry name" value="Dimeric alpha+beta barrel"/>
    <property type="match status" value="1"/>
</dbReference>
<name>A0A6N3X1F4_9SYNE</name>
<organism evidence="1 2">
    <name type="scientific">Candidatus Synechococcus spongiarum 142</name>
    <dbReference type="NCBI Taxonomy" id="1608213"/>
    <lineage>
        <taxon>Bacteria</taxon>
        <taxon>Bacillati</taxon>
        <taxon>Cyanobacteriota</taxon>
        <taxon>Cyanophyceae</taxon>
        <taxon>Synechococcales</taxon>
        <taxon>Synechococcaceae</taxon>
        <taxon>Synechococcus</taxon>
    </lineage>
</organism>
<evidence type="ECO:0000313" key="2">
    <source>
        <dbReference type="Proteomes" id="UP000035054"/>
    </source>
</evidence>
<dbReference type="InterPro" id="IPR011008">
    <property type="entry name" value="Dimeric_a/b-barrel"/>
</dbReference>
<dbReference type="Proteomes" id="UP000035054">
    <property type="component" value="Unassembled WGS sequence"/>
</dbReference>
<evidence type="ECO:0000313" key="1">
    <source>
        <dbReference type="EMBL" id="KKZ10362.1"/>
    </source>
</evidence>
<reference evidence="1 2" key="1">
    <citation type="submission" date="2015-01" db="EMBL/GenBank/DDBJ databases">
        <title>Lifestyle Evolution in Cyanobacterial Symbionts of Sponges.</title>
        <authorList>
            <person name="Burgsdorf I."/>
            <person name="Slaby B.M."/>
            <person name="Handley K.M."/>
            <person name="Haber M."/>
            <person name="Blom J."/>
            <person name="Marshall C.W."/>
            <person name="Gilbert J.A."/>
            <person name="Hentschel U."/>
            <person name="Steindler L."/>
        </authorList>
    </citation>
    <scope>NUCLEOTIDE SEQUENCE [LARGE SCALE GENOMIC DNA]</scope>
    <source>
        <strain evidence="1">142</strain>
    </source>
</reference>
<gene>
    <name evidence="1" type="ORF">TH68_11075</name>
</gene>
<evidence type="ECO:0008006" key="3">
    <source>
        <dbReference type="Google" id="ProtNLM"/>
    </source>
</evidence>
<dbReference type="NCBIfam" id="TIGR03792">
    <property type="entry name" value="TIGR03792 family protein"/>
    <property type="match status" value="1"/>
</dbReference>
<dbReference type="InterPro" id="IPR022512">
    <property type="entry name" value="CHP03792"/>
</dbReference>
<comment type="caution">
    <text evidence="1">The sequence shown here is derived from an EMBL/GenBank/DDBJ whole genome shotgun (WGS) entry which is preliminary data.</text>
</comment>
<accession>A0A6N3X1F4</accession>
<dbReference type="AlphaFoldDB" id="A0A6N3X1F4"/>
<protein>
    <recommendedName>
        <fullName evidence="3">ABM domain-containing protein</fullName>
    </recommendedName>
</protein>
<sequence length="146" mass="16287">MPLISASQLLLLASEIPPSKLAAKGSTAQGPTMVKMLRQAVPTTLRDAWLSAQVDVWKPWLKRQPAFLGRDIYWDPQQEEGLLFIRWRSQEEWEAITDEEVEPVQTRFVAAINKATGGKAEDPIPPIATNQLLLLVSETPPIHASH</sequence>
<proteinExistence type="predicted"/>